<proteinExistence type="predicted"/>
<keyword evidence="2" id="KW-0238">DNA-binding</keyword>
<name>A0ABV5KTH6_9BACL</name>
<evidence type="ECO:0000256" key="3">
    <source>
        <dbReference type="ARBA" id="ARBA00023163"/>
    </source>
</evidence>
<comment type="caution">
    <text evidence="5">The sequence shown here is derived from an EMBL/GenBank/DDBJ whole genome shotgun (WGS) entry which is preliminary data.</text>
</comment>
<dbReference type="SMART" id="SM00530">
    <property type="entry name" value="HTH_XRE"/>
    <property type="match status" value="1"/>
</dbReference>
<dbReference type="PANTHER" id="PTHR46797">
    <property type="entry name" value="HTH-TYPE TRANSCRIPTIONAL REGULATOR"/>
    <property type="match status" value="1"/>
</dbReference>
<dbReference type="CDD" id="cd00093">
    <property type="entry name" value="HTH_XRE"/>
    <property type="match status" value="1"/>
</dbReference>
<accession>A0ABV5KTH6</accession>
<dbReference type="InterPro" id="IPR050807">
    <property type="entry name" value="TransReg_Diox_bact_type"/>
</dbReference>
<evidence type="ECO:0000313" key="5">
    <source>
        <dbReference type="EMBL" id="MFB9328155.1"/>
    </source>
</evidence>
<evidence type="ECO:0000256" key="2">
    <source>
        <dbReference type="ARBA" id="ARBA00023125"/>
    </source>
</evidence>
<feature type="domain" description="HTH cro/C1-type" evidence="4">
    <location>
        <begin position="11"/>
        <end position="65"/>
    </location>
</feature>
<keyword evidence="6" id="KW-1185">Reference proteome</keyword>
<evidence type="ECO:0000259" key="4">
    <source>
        <dbReference type="PROSITE" id="PS50943"/>
    </source>
</evidence>
<evidence type="ECO:0000256" key="1">
    <source>
        <dbReference type="ARBA" id="ARBA00023015"/>
    </source>
</evidence>
<sequence>MNILEDFGLRLKELRLRTNMSQDMLAARSGLDRTYIGGVERGVRNISLKNIEILCNTLDIDISYFFDHERFSLHSAHLKSELERPIQDRFNYRVLPADNLIAWQVTGALRLDEIKRIAVDLKAECLRLAPGKVKLLVDNRRMMINGQPIAFQHEITDKWEELQRWFLPHCEQVVVLCNSKLMHNQMNRLANRSGIIKVQKSLFAEGEAWRTEERDPLAWFETLVHHGPVS</sequence>
<protein>
    <submittedName>
        <fullName evidence="5">Helix-turn-helix domain-containing protein</fullName>
    </submittedName>
</protein>
<keyword evidence="1" id="KW-0805">Transcription regulation</keyword>
<dbReference type="RefSeq" id="WP_377497185.1">
    <property type="nucleotide sequence ID" value="NZ_JBHMDO010000033.1"/>
</dbReference>
<evidence type="ECO:0000313" key="6">
    <source>
        <dbReference type="Proteomes" id="UP001589747"/>
    </source>
</evidence>
<dbReference type="PROSITE" id="PS50943">
    <property type="entry name" value="HTH_CROC1"/>
    <property type="match status" value="1"/>
</dbReference>
<dbReference type="Proteomes" id="UP001589747">
    <property type="component" value="Unassembled WGS sequence"/>
</dbReference>
<gene>
    <name evidence="5" type="ORF">ACFFSY_19680</name>
</gene>
<organism evidence="5 6">
    <name type="scientific">Paenibacillus aurantiacus</name>
    <dbReference type="NCBI Taxonomy" id="1936118"/>
    <lineage>
        <taxon>Bacteria</taxon>
        <taxon>Bacillati</taxon>
        <taxon>Bacillota</taxon>
        <taxon>Bacilli</taxon>
        <taxon>Bacillales</taxon>
        <taxon>Paenibacillaceae</taxon>
        <taxon>Paenibacillus</taxon>
    </lineage>
</organism>
<dbReference type="SUPFAM" id="SSF47413">
    <property type="entry name" value="lambda repressor-like DNA-binding domains"/>
    <property type="match status" value="1"/>
</dbReference>
<dbReference type="PANTHER" id="PTHR46797:SF23">
    <property type="entry name" value="HTH-TYPE TRANSCRIPTIONAL REGULATOR SUTR"/>
    <property type="match status" value="1"/>
</dbReference>
<keyword evidence="3" id="KW-0804">Transcription</keyword>
<dbReference type="Pfam" id="PF01381">
    <property type="entry name" value="HTH_3"/>
    <property type="match status" value="1"/>
</dbReference>
<dbReference type="InterPro" id="IPR001387">
    <property type="entry name" value="Cro/C1-type_HTH"/>
</dbReference>
<dbReference type="InterPro" id="IPR010982">
    <property type="entry name" value="Lambda_DNA-bd_dom_sf"/>
</dbReference>
<dbReference type="EMBL" id="JBHMDO010000033">
    <property type="protein sequence ID" value="MFB9328155.1"/>
    <property type="molecule type" value="Genomic_DNA"/>
</dbReference>
<dbReference type="Gene3D" id="1.10.260.40">
    <property type="entry name" value="lambda repressor-like DNA-binding domains"/>
    <property type="match status" value="1"/>
</dbReference>
<reference evidence="5 6" key="1">
    <citation type="submission" date="2024-09" db="EMBL/GenBank/DDBJ databases">
        <authorList>
            <person name="Sun Q."/>
            <person name="Mori K."/>
        </authorList>
    </citation>
    <scope>NUCLEOTIDE SEQUENCE [LARGE SCALE GENOMIC DNA]</scope>
    <source>
        <strain evidence="5 6">TISTR 2452</strain>
    </source>
</reference>